<dbReference type="AlphaFoldDB" id="A0A8T0HAJ9"/>
<evidence type="ECO:0000313" key="3">
    <source>
        <dbReference type="EMBL" id="KAG0567398.1"/>
    </source>
</evidence>
<comment type="caution">
    <text evidence="3">The sequence shown here is derived from an EMBL/GenBank/DDBJ whole genome shotgun (WGS) entry which is preliminary data.</text>
</comment>
<dbReference type="InterPro" id="IPR050796">
    <property type="entry name" value="SCF_F-box_component"/>
</dbReference>
<feature type="domain" description="F-box" evidence="2">
    <location>
        <begin position="1"/>
        <end position="44"/>
    </location>
</feature>
<dbReference type="PANTHER" id="PTHR31672">
    <property type="entry name" value="BNACNNG10540D PROTEIN"/>
    <property type="match status" value="1"/>
</dbReference>
<dbReference type="Pfam" id="PF08268">
    <property type="entry name" value="FBA_3"/>
    <property type="match status" value="1"/>
</dbReference>
<keyword evidence="1" id="KW-0677">Repeat</keyword>
<organism evidence="3 4">
    <name type="scientific">Ceratodon purpureus</name>
    <name type="common">Fire moss</name>
    <name type="synonym">Dicranum purpureum</name>
    <dbReference type="NCBI Taxonomy" id="3225"/>
    <lineage>
        <taxon>Eukaryota</taxon>
        <taxon>Viridiplantae</taxon>
        <taxon>Streptophyta</taxon>
        <taxon>Embryophyta</taxon>
        <taxon>Bryophyta</taxon>
        <taxon>Bryophytina</taxon>
        <taxon>Bryopsida</taxon>
        <taxon>Dicranidae</taxon>
        <taxon>Pseudoditrichales</taxon>
        <taxon>Ditrichaceae</taxon>
        <taxon>Ceratodon</taxon>
    </lineage>
</organism>
<dbReference type="SMART" id="SM00256">
    <property type="entry name" value="FBOX"/>
    <property type="match status" value="1"/>
</dbReference>
<protein>
    <recommendedName>
        <fullName evidence="2">F-box domain-containing protein</fullName>
    </recommendedName>
</protein>
<dbReference type="InterPro" id="IPR036047">
    <property type="entry name" value="F-box-like_dom_sf"/>
</dbReference>
<gene>
    <name evidence="3" type="ORF">KC19_7G132200</name>
</gene>
<dbReference type="EMBL" id="CM026428">
    <property type="protein sequence ID" value="KAG0567398.1"/>
    <property type="molecule type" value="Genomic_DNA"/>
</dbReference>
<dbReference type="InterPro" id="IPR001810">
    <property type="entry name" value="F-box_dom"/>
</dbReference>
<dbReference type="SUPFAM" id="SSF81383">
    <property type="entry name" value="F-box domain"/>
    <property type="match status" value="1"/>
</dbReference>
<dbReference type="Gene3D" id="1.20.1280.50">
    <property type="match status" value="1"/>
</dbReference>
<evidence type="ECO:0000256" key="1">
    <source>
        <dbReference type="ARBA" id="ARBA00022737"/>
    </source>
</evidence>
<dbReference type="Proteomes" id="UP000822688">
    <property type="component" value="Chromosome 7"/>
</dbReference>
<name>A0A8T0HAJ9_CERPU</name>
<keyword evidence="4" id="KW-1185">Reference proteome</keyword>
<evidence type="ECO:0000313" key="4">
    <source>
        <dbReference type="Proteomes" id="UP000822688"/>
    </source>
</evidence>
<dbReference type="PANTHER" id="PTHR31672:SF2">
    <property type="entry name" value="F-BOX DOMAIN-CONTAINING PROTEIN"/>
    <property type="match status" value="1"/>
</dbReference>
<dbReference type="InterPro" id="IPR013187">
    <property type="entry name" value="F-box-assoc_dom_typ3"/>
</dbReference>
<dbReference type="Pfam" id="PF00646">
    <property type="entry name" value="F-box"/>
    <property type="match status" value="1"/>
</dbReference>
<proteinExistence type="predicted"/>
<reference evidence="3" key="1">
    <citation type="submission" date="2020-06" db="EMBL/GenBank/DDBJ databases">
        <title>WGS assembly of Ceratodon purpureus strain R40.</title>
        <authorList>
            <person name="Carey S.B."/>
            <person name="Jenkins J."/>
            <person name="Shu S."/>
            <person name="Lovell J.T."/>
            <person name="Sreedasyam A."/>
            <person name="Maumus F."/>
            <person name="Tiley G.P."/>
            <person name="Fernandez-Pozo N."/>
            <person name="Barry K."/>
            <person name="Chen C."/>
            <person name="Wang M."/>
            <person name="Lipzen A."/>
            <person name="Daum C."/>
            <person name="Saski C.A."/>
            <person name="Payton A.C."/>
            <person name="Mcbreen J.C."/>
            <person name="Conrad R.E."/>
            <person name="Kollar L.M."/>
            <person name="Olsson S."/>
            <person name="Huttunen S."/>
            <person name="Landis J.B."/>
            <person name="Wickett N.J."/>
            <person name="Johnson M.G."/>
            <person name="Rensing S.A."/>
            <person name="Grimwood J."/>
            <person name="Schmutz J."/>
            <person name="Mcdaniel S.F."/>
        </authorList>
    </citation>
    <scope>NUCLEOTIDE SEQUENCE</scope>
    <source>
        <strain evidence="3">R40</strain>
    </source>
</reference>
<sequence length="361" mass="41731">MERTLPPDIITKVLSFLPVPSLSRFRVVCKDWNQLVQTTSFATLNSKASFKRSYVLFTPRVEVMSPLNMKWIFLDINDNKCYTLTDEFLNKAIEITKRFQDGFCKVTLAGARGLICVLYTNSSFIDEALFICNPITRTFQEIPILYDISNHYQIISIVPSSRPSTATMFSYSSETLEWKILCNLDMRPHSDLTIIMDNVVYTLYETLELDSYKMVSYHIKNDNIKRYEIDDLPSSGLGPKLVVSAGRLFRISWHRTLERYILQIWEISQPELKWILIANVPKEIKITKNILRETKFLAVGCDKSIFIATWDGYSITYNVVKNTWCSLLNKHFIFGARIFNARDSISFSLLDLPKINGNLSD</sequence>
<evidence type="ECO:0000259" key="2">
    <source>
        <dbReference type="PROSITE" id="PS50181"/>
    </source>
</evidence>
<dbReference type="FunFam" id="1.20.1280.50:FF:000008">
    <property type="entry name" value="F-box only protein 6"/>
    <property type="match status" value="1"/>
</dbReference>
<accession>A0A8T0HAJ9</accession>
<dbReference type="PROSITE" id="PS50181">
    <property type="entry name" value="FBOX"/>
    <property type="match status" value="1"/>
</dbReference>